<evidence type="ECO:0000313" key="6">
    <source>
        <dbReference type="EMBL" id="SIR09084.1"/>
    </source>
</evidence>
<feature type="domain" description="AMP-binding enzyme C-terminal" evidence="4">
    <location>
        <begin position="417"/>
        <end position="491"/>
    </location>
</feature>
<dbReference type="OrthoDB" id="9778383at2"/>
<evidence type="ECO:0000256" key="1">
    <source>
        <dbReference type="ARBA" id="ARBA00006432"/>
    </source>
</evidence>
<dbReference type="Gene3D" id="3.40.50.12780">
    <property type="entry name" value="N-terminal domain of ligase-like"/>
    <property type="match status" value="1"/>
</dbReference>
<dbReference type="GO" id="GO:0006631">
    <property type="term" value="P:fatty acid metabolic process"/>
    <property type="evidence" value="ECO:0007669"/>
    <property type="project" value="TreeGrafter"/>
</dbReference>
<keyword evidence="8" id="KW-1185">Reference proteome</keyword>
<evidence type="ECO:0000313" key="5">
    <source>
        <dbReference type="EMBL" id="OXS77501.1"/>
    </source>
</evidence>
<reference evidence="8" key="2">
    <citation type="submission" date="2017-03" db="EMBL/GenBank/DDBJ databases">
        <title>Bacillus sp. V-88(T) DSM27956, whole genome shotgun sequencing project.</title>
        <authorList>
            <person name="Dastager S.G."/>
            <person name="Neurgaonkar P.S."/>
            <person name="Dharne M.S."/>
        </authorList>
    </citation>
    <scope>NUCLEOTIDE SEQUENCE [LARGE SCALE GENOMIC DNA]</scope>
    <source>
        <strain evidence="8">DSM 25145</strain>
    </source>
</reference>
<dbReference type="PANTHER" id="PTHR43201:SF5">
    <property type="entry name" value="MEDIUM-CHAIN ACYL-COA LIGASE ACSF2, MITOCHONDRIAL"/>
    <property type="match status" value="1"/>
</dbReference>
<dbReference type="Proteomes" id="UP000215545">
    <property type="component" value="Unassembled WGS sequence"/>
</dbReference>
<accession>A0A1N6Y3H2</accession>
<dbReference type="EMBL" id="MWSK01000005">
    <property type="protein sequence ID" value="OXS77501.1"/>
    <property type="molecule type" value="Genomic_DNA"/>
</dbReference>
<dbReference type="EMBL" id="FTLX01000005">
    <property type="protein sequence ID" value="SIR09084.1"/>
    <property type="molecule type" value="Genomic_DNA"/>
</dbReference>
<dbReference type="InterPro" id="IPR045851">
    <property type="entry name" value="AMP-bd_C_sf"/>
</dbReference>
<protein>
    <submittedName>
        <fullName evidence="6">Acyl-CoA synthetase (AMP-forming)/AMP-acid ligase II</fullName>
    </submittedName>
</protein>
<gene>
    <name evidence="5" type="ORF">B1B05_11740</name>
    <name evidence="6" type="ORF">SAMN05443094_105137</name>
</gene>
<dbReference type="SUPFAM" id="SSF56801">
    <property type="entry name" value="Acetyl-CoA synthetase-like"/>
    <property type="match status" value="1"/>
</dbReference>
<reference evidence="5" key="3">
    <citation type="submission" date="2017-03" db="EMBL/GenBank/DDBJ databases">
        <authorList>
            <person name="Dastager S.G."/>
            <person name="Neurgaonkar P.S."/>
            <person name="Dharne M.S."/>
        </authorList>
    </citation>
    <scope>NUCLEOTIDE SEQUENCE</scope>
    <source>
        <strain evidence="5">DSM 25145</strain>
    </source>
</reference>
<evidence type="ECO:0000259" key="4">
    <source>
        <dbReference type="Pfam" id="PF13193"/>
    </source>
</evidence>
<dbReference type="Pfam" id="PF00501">
    <property type="entry name" value="AMP-binding"/>
    <property type="match status" value="1"/>
</dbReference>
<dbReference type="InterPro" id="IPR000873">
    <property type="entry name" value="AMP-dep_synth/lig_dom"/>
</dbReference>
<sequence length="512" mass="56676">MNIMTLVLVLAKMRWLTPKGLFLLLAAVRKEGVNVMLLLHVAARLFGDKPALTDDWETVDYRQLFTRSRTLSIHFSHVYKMKKGQKIGFLCRNHLSFVTALFAASRIGADLYLLNPDAGKNRLKEMMQHHAFDVLVHDEEFAPLLNAFSISACKKFIRSSTLQNAIADENGILPRSSSGRIVLLTGGTTGKPKEAVHRPSILAYISPFFTLVQRLELHHRQTAFVATPLFHGYGIGMLLSMIALGKKVVISSDFKADKACTIIKKQRIDVVSVVPLMVHKMLDCRVQDLQSLVCIASGGAELNPKLVQSVSDQLGMILYNLYGTSEGGLLSIATPQELATFPGTAGRKIRGIQLTACNEKGQQLKPGEIGQLCVKSKNGWAQTGDVGWQDGAGYYYLCGRTDDMIVSAGENVYPQDIERVLSYHPGIDAAAVIGIRDERFGQRLAAFVQPAPHLSLTTEELLSWLRPQLARFQLPKEIIFVQTMPHTALGKLDKKELEKHFSSTGEQQLPLT</sequence>
<dbReference type="RefSeq" id="WP_052698513.1">
    <property type="nucleotide sequence ID" value="NZ_FTLX01000005.1"/>
</dbReference>
<dbReference type="InterPro" id="IPR020845">
    <property type="entry name" value="AMP-binding_CS"/>
</dbReference>
<dbReference type="PANTHER" id="PTHR43201">
    <property type="entry name" value="ACYL-COA SYNTHETASE"/>
    <property type="match status" value="1"/>
</dbReference>
<dbReference type="STRING" id="1017273.SAMN05443094_105137"/>
<keyword evidence="2 6" id="KW-0436">Ligase</keyword>
<dbReference type="Pfam" id="PF13193">
    <property type="entry name" value="AMP-binding_C"/>
    <property type="match status" value="1"/>
</dbReference>
<dbReference type="CDD" id="cd04433">
    <property type="entry name" value="AFD_class_I"/>
    <property type="match status" value="1"/>
</dbReference>
<evidence type="ECO:0000256" key="2">
    <source>
        <dbReference type="ARBA" id="ARBA00022598"/>
    </source>
</evidence>
<comment type="similarity">
    <text evidence="1">Belongs to the ATP-dependent AMP-binding enzyme family.</text>
</comment>
<dbReference type="Gene3D" id="3.30.300.30">
    <property type="match status" value="1"/>
</dbReference>
<reference evidence="6 7" key="1">
    <citation type="submission" date="2017-01" db="EMBL/GenBank/DDBJ databases">
        <authorList>
            <person name="Mah S.A."/>
            <person name="Swanson W.J."/>
            <person name="Moy G.W."/>
            <person name="Vacquier V.D."/>
        </authorList>
    </citation>
    <scope>NUCLEOTIDE SEQUENCE [LARGE SCALE GENOMIC DNA]</scope>
    <source>
        <strain evidence="6 7">NIO-1016</strain>
    </source>
</reference>
<evidence type="ECO:0000259" key="3">
    <source>
        <dbReference type="Pfam" id="PF00501"/>
    </source>
</evidence>
<dbReference type="AlphaFoldDB" id="A0A1N6Y3H2"/>
<organism evidence="6 7">
    <name type="scientific">Domibacillus enclensis</name>
    <dbReference type="NCBI Taxonomy" id="1017273"/>
    <lineage>
        <taxon>Bacteria</taxon>
        <taxon>Bacillati</taxon>
        <taxon>Bacillota</taxon>
        <taxon>Bacilli</taxon>
        <taxon>Bacillales</taxon>
        <taxon>Bacillaceae</taxon>
        <taxon>Domibacillus</taxon>
    </lineage>
</organism>
<dbReference type="Proteomes" id="UP000186385">
    <property type="component" value="Unassembled WGS sequence"/>
</dbReference>
<evidence type="ECO:0000313" key="7">
    <source>
        <dbReference type="Proteomes" id="UP000186385"/>
    </source>
</evidence>
<evidence type="ECO:0000313" key="8">
    <source>
        <dbReference type="Proteomes" id="UP000215545"/>
    </source>
</evidence>
<dbReference type="InterPro" id="IPR025110">
    <property type="entry name" value="AMP-bd_C"/>
</dbReference>
<dbReference type="PROSITE" id="PS00455">
    <property type="entry name" value="AMP_BINDING"/>
    <property type="match status" value="1"/>
</dbReference>
<proteinExistence type="inferred from homology"/>
<feature type="domain" description="AMP-dependent synthetase/ligase" evidence="3">
    <location>
        <begin position="42"/>
        <end position="377"/>
    </location>
</feature>
<dbReference type="GO" id="GO:0031956">
    <property type="term" value="F:medium-chain fatty acid-CoA ligase activity"/>
    <property type="evidence" value="ECO:0007669"/>
    <property type="project" value="TreeGrafter"/>
</dbReference>
<dbReference type="InterPro" id="IPR042099">
    <property type="entry name" value="ANL_N_sf"/>
</dbReference>
<name>A0A1N6Y3H2_9BACI</name>